<dbReference type="RefSeq" id="WP_380863389.1">
    <property type="nucleotide sequence ID" value="NZ_JBHSKM010000044.1"/>
</dbReference>
<evidence type="ECO:0000256" key="1">
    <source>
        <dbReference type="ARBA" id="ARBA00010790"/>
    </source>
</evidence>
<evidence type="ECO:0000256" key="2">
    <source>
        <dbReference type="SAM" id="MobiDB-lite"/>
    </source>
</evidence>
<dbReference type="SUPFAM" id="SSF51905">
    <property type="entry name" value="FAD/NAD(P)-binding domain"/>
    <property type="match status" value="1"/>
</dbReference>
<dbReference type="InterPro" id="IPR012132">
    <property type="entry name" value="GMC_OxRdtase"/>
</dbReference>
<name>A0ABW0CUB5_STRCD</name>
<keyword evidence="5" id="KW-1185">Reference proteome</keyword>
<sequence>MTSPRSTHRSPPSAARTASQNAAQAATHSEPGRVRWAHNALPVRVSWTVASQRTASSSNRVATPQACFSRPIRHSILCLRLYNYVRRAVGSYHHQVGTCRMGQDSLSVVDPELRVYGVQGLRVADASIMPSVPSGNTNAPSIMIGEKACDLILAAT</sequence>
<evidence type="ECO:0000313" key="4">
    <source>
        <dbReference type="EMBL" id="MFC5219540.1"/>
    </source>
</evidence>
<feature type="compositionally biased region" description="Low complexity" evidence="2">
    <location>
        <begin position="1"/>
        <end position="27"/>
    </location>
</feature>
<dbReference type="InterPro" id="IPR036188">
    <property type="entry name" value="FAD/NAD-bd_sf"/>
</dbReference>
<comment type="caution">
    <text evidence="4">The sequence shown here is derived from an EMBL/GenBank/DDBJ whole genome shotgun (WGS) entry which is preliminary data.</text>
</comment>
<accession>A0ABW0CUB5</accession>
<feature type="domain" description="Glucose-methanol-choline oxidoreductase C-terminal" evidence="3">
    <location>
        <begin position="59"/>
        <end position="145"/>
    </location>
</feature>
<evidence type="ECO:0000259" key="3">
    <source>
        <dbReference type="Pfam" id="PF05199"/>
    </source>
</evidence>
<dbReference type="InterPro" id="IPR007867">
    <property type="entry name" value="GMC_OxRtase_C"/>
</dbReference>
<feature type="region of interest" description="Disordered" evidence="2">
    <location>
        <begin position="1"/>
        <end position="33"/>
    </location>
</feature>
<evidence type="ECO:0000313" key="5">
    <source>
        <dbReference type="Proteomes" id="UP001596263"/>
    </source>
</evidence>
<dbReference type="EMBL" id="JBHSKM010000044">
    <property type="protein sequence ID" value="MFC5219540.1"/>
    <property type="molecule type" value="Genomic_DNA"/>
</dbReference>
<gene>
    <name evidence="4" type="ORF">ACFPQ9_37450</name>
</gene>
<reference evidence="5" key="1">
    <citation type="journal article" date="2019" name="Int. J. Syst. Evol. Microbiol.">
        <title>The Global Catalogue of Microorganisms (GCM) 10K type strain sequencing project: providing services to taxonomists for standard genome sequencing and annotation.</title>
        <authorList>
            <consortium name="The Broad Institute Genomics Platform"/>
            <consortium name="The Broad Institute Genome Sequencing Center for Infectious Disease"/>
            <person name="Wu L."/>
            <person name="Ma J."/>
        </authorList>
    </citation>
    <scope>NUCLEOTIDE SEQUENCE [LARGE SCALE GENOMIC DNA]</scope>
    <source>
        <strain evidence="5">KCTC 42586</strain>
    </source>
</reference>
<proteinExistence type="inferred from homology"/>
<dbReference type="Gene3D" id="3.50.50.60">
    <property type="entry name" value="FAD/NAD(P)-binding domain"/>
    <property type="match status" value="1"/>
</dbReference>
<dbReference type="PANTHER" id="PTHR11552:SF147">
    <property type="entry name" value="CHOLINE DEHYDROGENASE, MITOCHONDRIAL"/>
    <property type="match status" value="1"/>
</dbReference>
<protein>
    <submittedName>
        <fullName evidence="4">GMC oxidoreductase</fullName>
    </submittedName>
</protein>
<organism evidence="4 5">
    <name type="scientific">Streptomyces coerulescens</name>
    <dbReference type="NCBI Taxonomy" id="29304"/>
    <lineage>
        <taxon>Bacteria</taxon>
        <taxon>Bacillati</taxon>
        <taxon>Actinomycetota</taxon>
        <taxon>Actinomycetes</taxon>
        <taxon>Kitasatosporales</taxon>
        <taxon>Streptomycetaceae</taxon>
        <taxon>Streptomyces</taxon>
    </lineage>
</organism>
<dbReference type="PANTHER" id="PTHR11552">
    <property type="entry name" value="GLUCOSE-METHANOL-CHOLINE GMC OXIDOREDUCTASE"/>
    <property type="match status" value="1"/>
</dbReference>
<dbReference type="Proteomes" id="UP001596263">
    <property type="component" value="Unassembled WGS sequence"/>
</dbReference>
<dbReference type="Pfam" id="PF05199">
    <property type="entry name" value="GMC_oxred_C"/>
    <property type="match status" value="1"/>
</dbReference>
<dbReference type="Gene3D" id="3.30.410.40">
    <property type="match status" value="1"/>
</dbReference>
<comment type="similarity">
    <text evidence="1">Belongs to the GMC oxidoreductase family.</text>
</comment>